<dbReference type="SUPFAM" id="SSF52200">
    <property type="entry name" value="Toll/Interleukin receptor TIR domain"/>
    <property type="match status" value="1"/>
</dbReference>
<dbReference type="PANTHER" id="PTHR11017">
    <property type="entry name" value="LEUCINE-RICH REPEAT-CONTAINING PROTEIN"/>
    <property type="match status" value="1"/>
</dbReference>
<evidence type="ECO:0000313" key="2">
    <source>
        <dbReference type="EMBL" id="RDX66075.1"/>
    </source>
</evidence>
<dbReference type="InterPro" id="IPR027417">
    <property type="entry name" value="P-loop_NTPase"/>
</dbReference>
<dbReference type="InterPro" id="IPR035897">
    <property type="entry name" value="Toll_tir_struct_dom_sf"/>
</dbReference>
<name>A0A371EJ31_MUCPR</name>
<dbReference type="GO" id="GO:0007165">
    <property type="term" value="P:signal transduction"/>
    <property type="evidence" value="ECO:0007669"/>
    <property type="project" value="InterPro"/>
</dbReference>
<protein>
    <submittedName>
        <fullName evidence="2">Disease resistance protein RML1B</fullName>
    </submittedName>
</protein>
<feature type="non-terminal residue" evidence="2">
    <location>
        <position position="351"/>
    </location>
</feature>
<gene>
    <name evidence="2" type="primary">RLM1B</name>
    <name evidence="2" type="ORF">CR513_55198</name>
</gene>
<organism evidence="2 3">
    <name type="scientific">Mucuna pruriens</name>
    <name type="common">Velvet bean</name>
    <name type="synonym">Dolichos pruriens</name>
    <dbReference type="NCBI Taxonomy" id="157652"/>
    <lineage>
        <taxon>Eukaryota</taxon>
        <taxon>Viridiplantae</taxon>
        <taxon>Streptophyta</taxon>
        <taxon>Embryophyta</taxon>
        <taxon>Tracheophyta</taxon>
        <taxon>Spermatophyta</taxon>
        <taxon>Magnoliopsida</taxon>
        <taxon>eudicotyledons</taxon>
        <taxon>Gunneridae</taxon>
        <taxon>Pentapetalae</taxon>
        <taxon>rosids</taxon>
        <taxon>fabids</taxon>
        <taxon>Fabales</taxon>
        <taxon>Fabaceae</taxon>
        <taxon>Papilionoideae</taxon>
        <taxon>50 kb inversion clade</taxon>
        <taxon>NPAAA clade</taxon>
        <taxon>indigoferoid/millettioid clade</taxon>
        <taxon>Phaseoleae</taxon>
        <taxon>Mucuna</taxon>
    </lineage>
</organism>
<evidence type="ECO:0000313" key="3">
    <source>
        <dbReference type="Proteomes" id="UP000257109"/>
    </source>
</evidence>
<dbReference type="InterPro" id="IPR044974">
    <property type="entry name" value="Disease_R_plants"/>
</dbReference>
<dbReference type="PROSITE" id="PS50104">
    <property type="entry name" value="TIR"/>
    <property type="match status" value="1"/>
</dbReference>
<dbReference type="InterPro" id="IPR000157">
    <property type="entry name" value="TIR_dom"/>
</dbReference>
<comment type="caution">
    <text evidence="2">The sequence shown here is derived from an EMBL/GenBank/DDBJ whole genome shotgun (WGS) entry which is preliminary data.</text>
</comment>
<feature type="non-terminal residue" evidence="2">
    <location>
        <position position="1"/>
    </location>
</feature>
<dbReference type="EMBL" id="QJKJ01013604">
    <property type="protein sequence ID" value="RDX66075.1"/>
    <property type="molecule type" value="Genomic_DNA"/>
</dbReference>
<dbReference type="Pfam" id="PF01582">
    <property type="entry name" value="TIR"/>
    <property type="match status" value="1"/>
</dbReference>
<dbReference type="SUPFAM" id="SSF52540">
    <property type="entry name" value="P-loop containing nucleoside triphosphate hydrolases"/>
    <property type="match status" value="1"/>
</dbReference>
<dbReference type="OrthoDB" id="1165644at2759"/>
<dbReference type="Gene3D" id="3.40.50.300">
    <property type="entry name" value="P-loop containing nucleotide triphosphate hydrolases"/>
    <property type="match status" value="1"/>
</dbReference>
<dbReference type="Gene3D" id="3.40.50.10140">
    <property type="entry name" value="Toll/interleukin-1 receptor homology (TIR) domain"/>
    <property type="match status" value="1"/>
</dbReference>
<evidence type="ECO:0000259" key="1">
    <source>
        <dbReference type="PROSITE" id="PS50104"/>
    </source>
</evidence>
<dbReference type="GO" id="GO:0006952">
    <property type="term" value="P:defense response"/>
    <property type="evidence" value="ECO:0007669"/>
    <property type="project" value="InterPro"/>
</dbReference>
<proteinExistence type="predicted"/>
<keyword evidence="3" id="KW-1185">Reference proteome</keyword>
<dbReference type="AlphaFoldDB" id="A0A371EJ31"/>
<feature type="domain" description="TIR" evidence="1">
    <location>
        <begin position="1"/>
        <end position="169"/>
    </location>
</feature>
<accession>A0A371EJ31</accession>
<reference evidence="2" key="1">
    <citation type="submission" date="2018-05" db="EMBL/GenBank/DDBJ databases">
        <title>Draft genome of Mucuna pruriens seed.</title>
        <authorList>
            <person name="Nnadi N.E."/>
            <person name="Vos R."/>
            <person name="Hasami M.H."/>
            <person name="Devisetty U.K."/>
            <person name="Aguiy J.C."/>
        </authorList>
    </citation>
    <scope>NUCLEOTIDE SEQUENCE [LARGE SCALE GENOMIC DNA]</scope>
    <source>
        <strain evidence="2">JCA_2017</strain>
    </source>
</reference>
<sequence>MATLCHSLDPKAFTNHYVLLRCAEDTYFGFTGNLRYALGEAEFLDWDHEEIERKAIAESSICIVILSPRFLSSPSCLDELVQIVEEFGKGRMGQLLLPVLYDLESSLVQQLIYNHKITVHPHKFDNWLQALTQVFTVAAHFTACHFQSDGDRYEYECIMKIVQQVSKHVASTLGLNLQEKEVIQLLNSGPDDGVHVIGIFGDPAIGKKIARTAYNLFAGEGFDSYCFLNVGENLSGPRFGHFLHMFCSRIVCNNCGISIMSTPKSTLNQMKVFVVFHDINDPDLLKYAVELTNWFGSGSRVIVTSDHKCLFESHGVKRVYQVEMSDRTTVRYENVIDRAEACVSGHPLPLE</sequence>
<dbReference type="Proteomes" id="UP000257109">
    <property type="component" value="Unassembled WGS sequence"/>
</dbReference>
<dbReference type="PANTHER" id="PTHR11017:SF300">
    <property type="entry name" value="RESISTANCE PROTEIN (TIR-NBS-LRR CLASS), PUTATIVE-RELATED"/>
    <property type="match status" value="1"/>
</dbReference>